<accession>A0A0X8JJ85</accession>
<keyword evidence="12" id="KW-1185">Reference proteome</keyword>
<evidence type="ECO:0000256" key="5">
    <source>
        <dbReference type="ARBA" id="ARBA00022723"/>
    </source>
</evidence>
<feature type="binding site" evidence="9">
    <location>
        <position position="126"/>
    </location>
    <ligand>
        <name>substrate</name>
    </ligand>
</feature>
<sequence>MKDSALEIIARHAQDGARLREEFFRARASDLREAALRAALCLAGGGKILLCGNGGSAADAQHLAAEFVNRFLMDRPALPALALSTDTSALTAIGNDLDFSQIFARQVEALGRKGDLLVGISTSGNSANVLAALQTARRTGLFTVGLTGQGGGGMAPLCHILLETPTRHTPLVQELHIAAGHLFCQLTDYYLFENVTALTPYFQSDQEQKD</sequence>
<organism evidence="11 12">
    <name type="scientific">Desulfovibrio fairfieldensis</name>
    <dbReference type="NCBI Taxonomy" id="44742"/>
    <lineage>
        <taxon>Bacteria</taxon>
        <taxon>Pseudomonadati</taxon>
        <taxon>Thermodesulfobacteriota</taxon>
        <taxon>Desulfovibrionia</taxon>
        <taxon>Desulfovibrionales</taxon>
        <taxon>Desulfovibrionaceae</taxon>
        <taxon>Desulfovibrio</taxon>
    </lineage>
</organism>
<dbReference type="InterPro" id="IPR046348">
    <property type="entry name" value="SIS_dom_sf"/>
</dbReference>
<dbReference type="STRING" id="44742.AXF13_06555"/>
<dbReference type="Gene3D" id="3.40.50.10490">
    <property type="entry name" value="Glucose-6-phosphate isomerase like protein, domain 1"/>
    <property type="match status" value="1"/>
</dbReference>
<dbReference type="GO" id="GO:2001061">
    <property type="term" value="P:D-glycero-D-manno-heptose 7-phosphate biosynthetic process"/>
    <property type="evidence" value="ECO:0007669"/>
    <property type="project" value="UniProtKB-UniPathway"/>
</dbReference>
<feature type="binding site" evidence="9">
    <location>
        <begin position="95"/>
        <end position="96"/>
    </location>
    <ligand>
        <name>substrate</name>
    </ligand>
</feature>
<dbReference type="Proteomes" id="UP000069241">
    <property type="component" value="Chromosome"/>
</dbReference>
<dbReference type="HAMAP" id="MF_00067">
    <property type="entry name" value="GmhA"/>
    <property type="match status" value="1"/>
</dbReference>
<comment type="subcellular location">
    <subcellularLocation>
        <location evidence="2 9">Cytoplasm</location>
    </subcellularLocation>
</comment>
<dbReference type="EMBL" id="CP014229">
    <property type="protein sequence ID" value="AMD89797.1"/>
    <property type="molecule type" value="Genomic_DNA"/>
</dbReference>
<evidence type="ECO:0000256" key="6">
    <source>
        <dbReference type="ARBA" id="ARBA00022833"/>
    </source>
</evidence>
<name>A0A0X8JJ85_9BACT</name>
<dbReference type="InterPro" id="IPR001347">
    <property type="entry name" value="SIS_dom"/>
</dbReference>
<feature type="binding site" evidence="9">
    <location>
        <position position="66"/>
    </location>
    <ligand>
        <name>Zn(2+)</name>
        <dbReference type="ChEBI" id="CHEBI:29105"/>
    </ligand>
</feature>
<evidence type="ECO:0000256" key="8">
    <source>
        <dbReference type="ARBA" id="ARBA00023277"/>
    </source>
</evidence>
<comment type="miscellaneous">
    <text evidence="9">The reaction produces a racemic mixture of D-glycero-alpha-D-manno-heptose 7-phosphate and D-glycero-beta-D-manno-heptose 7-phosphate.</text>
</comment>
<dbReference type="InterPro" id="IPR004515">
    <property type="entry name" value="Phosphoheptose_Isoase"/>
</dbReference>
<keyword evidence="6 9" id="KW-0862">Zinc</keyword>
<dbReference type="PANTHER" id="PTHR30390:SF6">
    <property type="entry name" value="DNAA INITIATOR-ASSOCIATING PROTEIN DIAA"/>
    <property type="match status" value="1"/>
</dbReference>
<feature type="binding site" evidence="9">
    <location>
        <position position="181"/>
    </location>
    <ligand>
        <name>Zn(2+)</name>
        <dbReference type="ChEBI" id="CHEBI:29105"/>
    </ligand>
</feature>
<dbReference type="GO" id="GO:0008270">
    <property type="term" value="F:zinc ion binding"/>
    <property type="evidence" value="ECO:0007669"/>
    <property type="project" value="UniProtKB-UniRule"/>
</dbReference>
<comment type="catalytic activity">
    <reaction evidence="1 9">
        <text>2 D-sedoheptulose 7-phosphate = D-glycero-alpha-D-manno-heptose 7-phosphate + D-glycero-beta-D-manno-heptose 7-phosphate</text>
        <dbReference type="Rhea" id="RHEA:27489"/>
        <dbReference type="ChEBI" id="CHEBI:57483"/>
        <dbReference type="ChEBI" id="CHEBI:60203"/>
        <dbReference type="ChEBI" id="CHEBI:60204"/>
        <dbReference type="EC" id="5.3.1.28"/>
    </reaction>
</comment>
<feature type="binding site" evidence="9">
    <location>
        <position position="173"/>
    </location>
    <ligand>
        <name>substrate</name>
    </ligand>
</feature>
<evidence type="ECO:0000313" key="12">
    <source>
        <dbReference type="Proteomes" id="UP000069241"/>
    </source>
</evidence>
<protein>
    <recommendedName>
        <fullName evidence="9">Phosphoheptose isomerase</fullName>
        <ecNumber evidence="9">5.3.1.28</ecNumber>
    </recommendedName>
    <alternativeName>
        <fullName evidence="9">Sedoheptulose 7-phosphate isomerase</fullName>
    </alternativeName>
</protein>
<feature type="binding site" evidence="9">
    <location>
        <begin position="53"/>
        <end position="55"/>
    </location>
    <ligand>
        <name>substrate</name>
    </ligand>
</feature>
<dbReference type="PROSITE" id="PS51464">
    <property type="entry name" value="SIS"/>
    <property type="match status" value="1"/>
</dbReference>
<evidence type="ECO:0000313" key="11">
    <source>
        <dbReference type="EMBL" id="AMD89797.1"/>
    </source>
</evidence>
<comment type="cofactor">
    <cofactor evidence="9">
        <name>Zn(2+)</name>
        <dbReference type="ChEBI" id="CHEBI:29105"/>
    </cofactor>
    <text evidence="9">Binds 1 zinc ion per subunit.</text>
</comment>
<comment type="function">
    <text evidence="9">Catalyzes the isomerization of sedoheptulose 7-phosphate in D-glycero-D-manno-heptose 7-phosphate.</text>
</comment>
<dbReference type="GO" id="GO:0097367">
    <property type="term" value="F:carbohydrate derivative binding"/>
    <property type="evidence" value="ECO:0007669"/>
    <property type="project" value="InterPro"/>
</dbReference>
<evidence type="ECO:0000256" key="4">
    <source>
        <dbReference type="ARBA" id="ARBA00022490"/>
    </source>
</evidence>
<proteinExistence type="inferred from homology"/>
<comment type="similarity">
    <text evidence="3 9">Belongs to the SIS family. GmhA subfamily.</text>
</comment>
<dbReference type="GO" id="GO:0005975">
    <property type="term" value="P:carbohydrate metabolic process"/>
    <property type="evidence" value="ECO:0007669"/>
    <property type="project" value="UniProtKB-UniRule"/>
</dbReference>
<feature type="binding site" evidence="9">
    <location>
        <begin position="121"/>
        <end position="123"/>
    </location>
    <ligand>
        <name>substrate</name>
    </ligand>
</feature>
<gene>
    <name evidence="9" type="primary">gmhA</name>
    <name evidence="11" type="ORF">AXF13_06555</name>
</gene>
<dbReference type="EC" id="5.3.1.28" evidence="9"/>
<comment type="pathway">
    <text evidence="9">Carbohydrate biosynthesis; D-glycero-D-manno-heptose 7-phosphate biosynthesis; D-glycero-alpha-D-manno-heptose 7-phosphate and D-glycero-beta-D-manno-heptose 7-phosphate from sedoheptulose 7-phosphate: step 1/1.</text>
</comment>
<evidence type="ECO:0000256" key="3">
    <source>
        <dbReference type="ARBA" id="ARBA00009894"/>
    </source>
</evidence>
<keyword evidence="7 9" id="KW-0413">Isomerase</keyword>
<dbReference type="UniPathway" id="UPA00041">
    <property type="reaction ID" value="UER00436"/>
</dbReference>
<evidence type="ECO:0000259" key="10">
    <source>
        <dbReference type="PROSITE" id="PS51464"/>
    </source>
</evidence>
<dbReference type="InterPro" id="IPR035461">
    <property type="entry name" value="GmhA/DiaA"/>
</dbReference>
<feature type="binding site" evidence="9">
    <location>
        <position position="66"/>
    </location>
    <ligand>
        <name>substrate</name>
    </ligand>
</feature>
<dbReference type="RefSeq" id="WP_062252112.1">
    <property type="nucleotide sequence ID" value="NZ_CP014229.1"/>
</dbReference>
<dbReference type="KEGG" id="dfi:AXF13_06555"/>
<dbReference type="GO" id="GO:0005737">
    <property type="term" value="C:cytoplasm"/>
    <property type="evidence" value="ECO:0007669"/>
    <property type="project" value="UniProtKB-SubCell"/>
</dbReference>
<dbReference type="AlphaFoldDB" id="A0A0X8JJ85"/>
<feature type="binding site" evidence="9">
    <location>
        <position position="173"/>
    </location>
    <ligand>
        <name>Zn(2+)</name>
        <dbReference type="ChEBI" id="CHEBI:29105"/>
    </ligand>
</feature>
<evidence type="ECO:0000256" key="7">
    <source>
        <dbReference type="ARBA" id="ARBA00023235"/>
    </source>
</evidence>
<evidence type="ECO:0000256" key="9">
    <source>
        <dbReference type="HAMAP-Rule" id="MF_00067"/>
    </source>
</evidence>
<dbReference type="Pfam" id="PF13580">
    <property type="entry name" value="SIS_2"/>
    <property type="match status" value="1"/>
</dbReference>
<keyword evidence="4 9" id="KW-0963">Cytoplasm</keyword>
<keyword evidence="8 9" id="KW-0119">Carbohydrate metabolism</keyword>
<evidence type="ECO:0000256" key="1">
    <source>
        <dbReference type="ARBA" id="ARBA00000348"/>
    </source>
</evidence>
<dbReference type="InterPro" id="IPR050099">
    <property type="entry name" value="SIS_GmhA/DiaA_subfam"/>
</dbReference>
<feature type="domain" description="SIS" evidence="10">
    <location>
        <begin position="38"/>
        <end position="207"/>
    </location>
</feature>
<dbReference type="PANTHER" id="PTHR30390">
    <property type="entry name" value="SEDOHEPTULOSE 7-PHOSPHATE ISOMERASE / DNAA INITIATOR-ASSOCIATING FACTOR FOR REPLICATION INITIATION"/>
    <property type="match status" value="1"/>
</dbReference>
<feature type="binding site" evidence="9">
    <location>
        <position position="62"/>
    </location>
    <ligand>
        <name>Zn(2+)</name>
        <dbReference type="ChEBI" id="CHEBI:29105"/>
    </ligand>
</feature>
<evidence type="ECO:0000256" key="2">
    <source>
        <dbReference type="ARBA" id="ARBA00004496"/>
    </source>
</evidence>
<dbReference type="GO" id="GO:0008968">
    <property type="term" value="F:D-sedoheptulose 7-phosphate isomerase activity"/>
    <property type="evidence" value="ECO:0007669"/>
    <property type="project" value="UniProtKB-UniRule"/>
</dbReference>
<dbReference type="CDD" id="cd05006">
    <property type="entry name" value="SIS_GmhA"/>
    <property type="match status" value="1"/>
</dbReference>
<keyword evidence="5 9" id="KW-0479">Metal-binding</keyword>
<reference evidence="12" key="1">
    <citation type="submission" date="2016-02" db="EMBL/GenBank/DDBJ databases">
        <authorList>
            <person name="Holder M.E."/>
            <person name="Ajami N.J."/>
            <person name="Petrosino J.F."/>
        </authorList>
    </citation>
    <scope>NUCLEOTIDE SEQUENCE [LARGE SCALE GENOMIC DNA]</scope>
    <source>
        <strain evidence="12">CCUG 45958</strain>
    </source>
</reference>
<dbReference type="SUPFAM" id="SSF53697">
    <property type="entry name" value="SIS domain"/>
    <property type="match status" value="1"/>
</dbReference>